<name>A0A9P6D2A2_9AGAR</name>
<feature type="compositionally biased region" description="Low complexity" evidence="1">
    <location>
        <begin position="1"/>
        <end position="14"/>
    </location>
</feature>
<feature type="compositionally biased region" description="Pro residues" evidence="1">
    <location>
        <begin position="15"/>
        <end position="34"/>
    </location>
</feature>
<evidence type="ECO:0000313" key="3">
    <source>
        <dbReference type="Proteomes" id="UP000807469"/>
    </source>
</evidence>
<feature type="region of interest" description="Disordered" evidence="1">
    <location>
        <begin position="1"/>
        <end position="45"/>
    </location>
</feature>
<feature type="region of interest" description="Disordered" evidence="1">
    <location>
        <begin position="80"/>
        <end position="121"/>
    </location>
</feature>
<evidence type="ECO:0000256" key="1">
    <source>
        <dbReference type="SAM" id="MobiDB-lite"/>
    </source>
</evidence>
<proteinExistence type="predicted"/>
<accession>A0A9P6D2A2</accession>
<feature type="region of interest" description="Disordered" evidence="1">
    <location>
        <begin position="142"/>
        <end position="197"/>
    </location>
</feature>
<evidence type="ECO:0000313" key="2">
    <source>
        <dbReference type="EMBL" id="KAF9481224.1"/>
    </source>
</evidence>
<gene>
    <name evidence="2" type="ORF">BDN70DRAFT_876539</name>
</gene>
<dbReference type="AlphaFoldDB" id="A0A9P6D2A2"/>
<keyword evidence="3" id="KW-1185">Reference proteome</keyword>
<comment type="caution">
    <text evidence="2">The sequence shown here is derived from an EMBL/GenBank/DDBJ whole genome shotgun (WGS) entry which is preliminary data.</text>
</comment>
<reference evidence="2" key="1">
    <citation type="submission" date="2020-11" db="EMBL/GenBank/DDBJ databases">
        <authorList>
            <consortium name="DOE Joint Genome Institute"/>
            <person name="Ahrendt S."/>
            <person name="Riley R."/>
            <person name="Andreopoulos W."/>
            <person name="Labutti K."/>
            <person name="Pangilinan J."/>
            <person name="Ruiz-Duenas F.J."/>
            <person name="Barrasa J.M."/>
            <person name="Sanchez-Garcia M."/>
            <person name="Camarero S."/>
            <person name="Miyauchi S."/>
            <person name="Serrano A."/>
            <person name="Linde D."/>
            <person name="Babiker R."/>
            <person name="Drula E."/>
            <person name="Ayuso-Fernandez I."/>
            <person name="Pacheco R."/>
            <person name="Padilla G."/>
            <person name="Ferreira P."/>
            <person name="Barriuso J."/>
            <person name="Kellner H."/>
            <person name="Castanera R."/>
            <person name="Alfaro M."/>
            <person name="Ramirez L."/>
            <person name="Pisabarro A.G."/>
            <person name="Kuo A."/>
            <person name="Tritt A."/>
            <person name="Lipzen A."/>
            <person name="He G."/>
            <person name="Yan M."/>
            <person name="Ng V."/>
            <person name="Cullen D."/>
            <person name="Martin F."/>
            <person name="Rosso M.-N."/>
            <person name="Henrissat B."/>
            <person name="Hibbett D."/>
            <person name="Martinez A.T."/>
            <person name="Grigoriev I.V."/>
        </authorList>
    </citation>
    <scope>NUCLEOTIDE SEQUENCE</scope>
    <source>
        <strain evidence="2">CIRM-BRFM 674</strain>
    </source>
</reference>
<feature type="compositionally biased region" description="Basic and acidic residues" evidence="1">
    <location>
        <begin position="92"/>
        <end position="108"/>
    </location>
</feature>
<feature type="compositionally biased region" description="Basic residues" evidence="1">
    <location>
        <begin position="187"/>
        <end position="197"/>
    </location>
</feature>
<organism evidence="2 3">
    <name type="scientific">Pholiota conissans</name>
    <dbReference type="NCBI Taxonomy" id="109636"/>
    <lineage>
        <taxon>Eukaryota</taxon>
        <taxon>Fungi</taxon>
        <taxon>Dikarya</taxon>
        <taxon>Basidiomycota</taxon>
        <taxon>Agaricomycotina</taxon>
        <taxon>Agaricomycetes</taxon>
        <taxon>Agaricomycetidae</taxon>
        <taxon>Agaricales</taxon>
        <taxon>Agaricineae</taxon>
        <taxon>Strophariaceae</taxon>
        <taxon>Pholiota</taxon>
    </lineage>
</organism>
<dbReference type="OrthoDB" id="3066663at2759"/>
<feature type="compositionally biased region" description="Basic and acidic residues" evidence="1">
    <location>
        <begin position="173"/>
        <end position="182"/>
    </location>
</feature>
<dbReference type="Proteomes" id="UP000807469">
    <property type="component" value="Unassembled WGS sequence"/>
</dbReference>
<protein>
    <submittedName>
        <fullName evidence="2">Uncharacterized protein</fullName>
    </submittedName>
</protein>
<sequence>MAETLSVSDTSTPSPAAPVPSPAYSPGAAQPPPTRARSSHSPPARFEFVSASSALGNPPVERVSKVYATTAEAIAHFKPTPREVISGIAPHVFDERKRRRSSSRDRSKPKPYCQWPYGQKRSSPLRGAMIISWDEHSIYLEQPTGNVKDDAEPNAGDAKATTEGNVQPAPAQELRDDERPGDQQRAITKKRAGKHAKSGWRYLRVDVHLLKSVVEKLKFTNSQNPESSRN</sequence>
<dbReference type="EMBL" id="MU155181">
    <property type="protein sequence ID" value="KAF9481224.1"/>
    <property type="molecule type" value="Genomic_DNA"/>
</dbReference>